<comment type="similarity">
    <text evidence="1">Belongs to the peptidase M43B family.</text>
</comment>
<evidence type="ECO:0000259" key="11">
    <source>
        <dbReference type="Pfam" id="PF05572"/>
    </source>
</evidence>
<evidence type="ECO:0000256" key="9">
    <source>
        <dbReference type="SAM" id="Phobius"/>
    </source>
</evidence>
<protein>
    <recommendedName>
        <fullName evidence="11">Peptidase M43 pregnancy-associated plasma-A domain-containing protein</fullName>
    </recommendedName>
</protein>
<dbReference type="EMBL" id="ML975265">
    <property type="protein sequence ID" value="KAF1837155.1"/>
    <property type="molecule type" value="Genomic_DNA"/>
</dbReference>
<evidence type="ECO:0000256" key="8">
    <source>
        <dbReference type="ARBA" id="ARBA00023157"/>
    </source>
</evidence>
<evidence type="ECO:0000256" key="7">
    <source>
        <dbReference type="ARBA" id="ARBA00023049"/>
    </source>
</evidence>
<keyword evidence="7" id="KW-0482">Metalloprotease</keyword>
<evidence type="ECO:0000313" key="13">
    <source>
        <dbReference type="Proteomes" id="UP000800040"/>
    </source>
</evidence>
<keyword evidence="4 10" id="KW-0732">Signal</keyword>
<dbReference type="PANTHER" id="PTHR47466">
    <property type="match status" value="1"/>
</dbReference>
<dbReference type="OrthoDB" id="536211at2759"/>
<keyword evidence="13" id="KW-1185">Reference proteome</keyword>
<gene>
    <name evidence="12" type="ORF">BDW02DRAFT_645641</name>
</gene>
<evidence type="ECO:0000256" key="10">
    <source>
        <dbReference type="SAM" id="SignalP"/>
    </source>
</evidence>
<accession>A0A6A5KFV7</accession>
<keyword evidence="6" id="KW-0862">Zinc</keyword>
<evidence type="ECO:0000256" key="5">
    <source>
        <dbReference type="ARBA" id="ARBA00022801"/>
    </source>
</evidence>
<keyword evidence="9" id="KW-0812">Transmembrane</keyword>
<evidence type="ECO:0000256" key="6">
    <source>
        <dbReference type="ARBA" id="ARBA00022833"/>
    </source>
</evidence>
<evidence type="ECO:0000256" key="2">
    <source>
        <dbReference type="ARBA" id="ARBA00022670"/>
    </source>
</evidence>
<dbReference type="Gene3D" id="3.40.390.10">
    <property type="entry name" value="Collagenase (Catalytic Domain)"/>
    <property type="match status" value="1"/>
</dbReference>
<evidence type="ECO:0000256" key="3">
    <source>
        <dbReference type="ARBA" id="ARBA00022723"/>
    </source>
</evidence>
<dbReference type="CDD" id="cd04275">
    <property type="entry name" value="ZnMc_pappalysin_like"/>
    <property type="match status" value="1"/>
</dbReference>
<keyword evidence="5" id="KW-0378">Hydrolase</keyword>
<feature type="chain" id="PRO_5025383558" description="Peptidase M43 pregnancy-associated plasma-A domain-containing protein" evidence="10">
    <location>
        <begin position="25"/>
        <end position="369"/>
    </location>
</feature>
<sequence length="369" mass="40860">MNYDYSSPFSILPFILLLREMAGACDLLRVGAVVANRALQRSLRTSHYSPSIPASSINQEPFQYSEHSSVIILIMMFASIAFILPILAASATGFERCGTKSPTPEHIRQAQHIQYHEAVARTQRDSLVEGTVSSIDINVYYHVIRFSQYDDSVDLSALHSQTNILNDAYRPHGIAWHLRGAAEVDASAWPVTKDLKTLEEWAEPMQRLLRKGTYADLNVYILSASRLDDVLGSAKFPEDIPIGVRNTTAQSKFDVDGVIVGSHTLPDVGKYPFDLGKTLVHETGHWLDLFHTFEGGCDGSGDGIDDTPTEAGPHYGACFVSSDTCDGDGEDAIANYMNYSYDSCLREFTLGQEVRMHGAWKRLRAPHQA</sequence>
<organism evidence="12 13">
    <name type="scientific">Decorospora gaudefroyi</name>
    <dbReference type="NCBI Taxonomy" id="184978"/>
    <lineage>
        <taxon>Eukaryota</taxon>
        <taxon>Fungi</taxon>
        <taxon>Dikarya</taxon>
        <taxon>Ascomycota</taxon>
        <taxon>Pezizomycotina</taxon>
        <taxon>Dothideomycetes</taxon>
        <taxon>Pleosporomycetidae</taxon>
        <taxon>Pleosporales</taxon>
        <taxon>Pleosporineae</taxon>
        <taxon>Pleosporaceae</taxon>
        <taxon>Decorospora</taxon>
    </lineage>
</organism>
<feature type="transmembrane region" description="Helical" evidence="9">
    <location>
        <begin position="70"/>
        <end position="94"/>
    </location>
</feature>
<dbReference type="PANTHER" id="PTHR47466:SF1">
    <property type="entry name" value="METALLOPROTEASE MEP1 (AFU_ORTHOLOGUE AFUA_1G07730)-RELATED"/>
    <property type="match status" value="1"/>
</dbReference>
<dbReference type="AlphaFoldDB" id="A0A6A5KFV7"/>
<dbReference type="GO" id="GO:0046872">
    <property type="term" value="F:metal ion binding"/>
    <property type="evidence" value="ECO:0007669"/>
    <property type="project" value="UniProtKB-KW"/>
</dbReference>
<name>A0A6A5KFV7_9PLEO</name>
<dbReference type="InterPro" id="IPR024079">
    <property type="entry name" value="MetalloPept_cat_dom_sf"/>
</dbReference>
<keyword evidence="2" id="KW-0645">Protease</keyword>
<keyword evidence="8" id="KW-1015">Disulfide bond</keyword>
<dbReference type="GO" id="GO:0006508">
    <property type="term" value="P:proteolysis"/>
    <property type="evidence" value="ECO:0007669"/>
    <property type="project" value="UniProtKB-KW"/>
</dbReference>
<evidence type="ECO:0000313" key="12">
    <source>
        <dbReference type="EMBL" id="KAF1837155.1"/>
    </source>
</evidence>
<keyword evidence="3" id="KW-0479">Metal-binding</keyword>
<dbReference type="Pfam" id="PF05572">
    <property type="entry name" value="Peptidase_M43"/>
    <property type="match status" value="1"/>
</dbReference>
<keyword evidence="9" id="KW-1133">Transmembrane helix</keyword>
<evidence type="ECO:0000256" key="4">
    <source>
        <dbReference type="ARBA" id="ARBA00022729"/>
    </source>
</evidence>
<feature type="signal peptide" evidence="10">
    <location>
        <begin position="1"/>
        <end position="24"/>
    </location>
</feature>
<dbReference type="SUPFAM" id="SSF55486">
    <property type="entry name" value="Metalloproteases ('zincins'), catalytic domain"/>
    <property type="match status" value="1"/>
</dbReference>
<dbReference type="Proteomes" id="UP000800040">
    <property type="component" value="Unassembled WGS sequence"/>
</dbReference>
<evidence type="ECO:0000256" key="1">
    <source>
        <dbReference type="ARBA" id="ARBA00008721"/>
    </source>
</evidence>
<dbReference type="GO" id="GO:0008237">
    <property type="term" value="F:metallopeptidase activity"/>
    <property type="evidence" value="ECO:0007669"/>
    <property type="project" value="UniProtKB-KW"/>
</dbReference>
<feature type="domain" description="Peptidase M43 pregnancy-associated plasma-A" evidence="11">
    <location>
        <begin position="274"/>
        <end position="358"/>
    </location>
</feature>
<dbReference type="InterPro" id="IPR008754">
    <property type="entry name" value="Peptidase_M43"/>
</dbReference>
<proteinExistence type="inferred from homology"/>
<reference evidence="12" key="1">
    <citation type="submission" date="2020-01" db="EMBL/GenBank/DDBJ databases">
        <authorList>
            <consortium name="DOE Joint Genome Institute"/>
            <person name="Haridas S."/>
            <person name="Albert R."/>
            <person name="Binder M."/>
            <person name="Bloem J."/>
            <person name="Labutti K."/>
            <person name="Salamov A."/>
            <person name="Andreopoulos B."/>
            <person name="Baker S.E."/>
            <person name="Barry K."/>
            <person name="Bills G."/>
            <person name="Bluhm B.H."/>
            <person name="Cannon C."/>
            <person name="Castanera R."/>
            <person name="Culley D.E."/>
            <person name="Daum C."/>
            <person name="Ezra D."/>
            <person name="Gonzalez J.B."/>
            <person name="Henrissat B."/>
            <person name="Kuo A."/>
            <person name="Liang C."/>
            <person name="Lipzen A."/>
            <person name="Lutzoni F."/>
            <person name="Magnuson J."/>
            <person name="Mondo S."/>
            <person name="Nolan M."/>
            <person name="Ohm R."/>
            <person name="Pangilinan J."/>
            <person name="Park H.-J."/>
            <person name="Ramirez L."/>
            <person name="Alfaro M."/>
            <person name="Sun H."/>
            <person name="Tritt A."/>
            <person name="Yoshinaga Y."/>
            <person name="Zwiers L.-H."/>
            <person name="Turgeon B.G."/>
            <person name="Goodwin S.B."/>
            <person name="Spatafora J.W."/>
            <person name="Crous P.W."/>
            <person name="Grigoriev I.V."/>
        </authorList>
    </citation>
    <scope>NUCLEOTIDE SEQUENCE</scope>
    <source>
        <strain evidence="12">P77</strain>
    </source>
</reference>
<keyword evidence="9" id="KW-0472">Membrane</keyword>